<keyword evidence="6" id="KW-0282">Flagellum</keyword>
<keyword evidence="3 5" id="KW-1133">Transmembrane helix</keyword>
<evidence type="ECO:0000256" key="2">
    <source>
        <dbReference type="ARBA" id="ARBA00022692"/>
    </source>
</evidence>
<evidence type="ECO:0000256" key="5">
    <source>
        <dbReference type="RuleBase" id="RU362064"/>
    </source>
</evidence>
<dbReference type="InterPro" id="IPR022781">
    <property type="entry name" value="Flagellar_biosynth_FliO"/>
</dbReference>
<dbReference type="Pfam" id="PF04347">
    <property type="entry name" value="FliO"/>
    <property type="match status" value="1"/>
</dbReference>
<evidence type="ECO:0000256" key="4">
    <source>
        <dbReference type="ARBA" id="ARBA00023136"/>
    </source>
</evidence>
<keyword evidence="5" id="KW-0975">Bacterial flagellum</keyword>
<keyword evidence="7" id="KW-1185">Reference proteome</keyword>
<proteinExistence type="inferred from homology"/>
<protein>
    <recommendedName>
        <fullName evidence="5">Flagellar protein</fullName>
    </recommendedName>
</protein>
<dbReference type="Proteomes" id="UP001059773">
    <property type="component" value="Chromosome"/>
</dbReference>
<dbReference type="NCBIfam" id="TIGR03500">
    <property type="entry name" value="FliO_TIGR"/>
    <property type="match status" value="1"/>
</dbReference>
<name>A0ABY5JMK0_9BACI</name>
<feature type="transmembrane region" description="Helical" evidence="5">
    <location>
        <begin position="85"/>
        <end position="103"/>
    </location>
</feature>
<reference evidence="6" key="1">
    <citation type="submission" date="2022-07" db="EMBL/GenBank/DDBJ databases">
        <title>FELIX.</title>
        <authorList>
            <person name="Wan K.H."/>
            <person name="Park S."/>
            <person name="Lawrence Q."/>
            <person name="Eichenberger J.P."/>
            <person name="Booth B.W."/>
            <person name="Piaggio A.J."/>
            <person name="Chandler J.C."/>
            <person name="Franklin A.B."/>
            <person name="Celniker S.E."/>
        </authorList>
    </citation>
    <scope>NUCLEOTIDE SEQUENCE</scope>
    <source>
        <strain evidence="6">QA-1986 374</strain>
    </source>
</reference>
<accession>A0ABY5JMK0</accession>
<keyword evidence="1 5" id="KW-1003">Cell membrane</keyword>
<keyword evidence="6" id="KW-0969">Cilium</keyword>
<evidence type="ECO:0000256" key="3">
    <source>
        <dbReference type="ARBA" id="ARBA00022989"/>
    </source>
</evidence>
<keyword evidence="6" id="KW-0966">Cell projection</keyword>
<dbReference type="EMBL" id="CP101914">
    <property type="protein sequence ID" value="UUI01530.1"/>
    <property type="molecule type" value="Genomic_DNA"/>
</dbReference>
<gene>
    <name evidence="6" type="primary">fliO</name>
    <name evidence="6" type="ORF">NP439_15900</name>
</gene>
<evidence type="ECO:0000313" key="6">
    <source>
        <dbReference type="EMBL" id="UUI01530.1"/>
    </source>
</evidence>
<organism evidence="6 7">
    <name type="scientific">Oceanobacillus jeddahense</name>
    <dbReference type="NCBI Taxonomy" id="1462527"/>
    <lineage>
        <taxon>Bacteria</taxon>
        <taxon>Bacillati</taxon>
        <taxon>Bacillota</taxon>
        <taxon>Bacilli</taxon>
        <taxon>Bacillales</taxon>
        <taxon>Bacillaceae</taxon>
        <taxon>Oceanobacillus</taxon>
    </lineage>
</organism>
<keyword evidence="2 5" id="KW-0812">Transmembrane</keyword>
<keyword evidence="4 5" id="KW-0472">Membrane</keyword>
<evidence type="ECO:0000256" key="1">
    <source>
        <dbReference type="ARBA" id="ARBA00022475"/>
    </source>
</evidence>
<comment type="subcellular location">
    <subcellularLocation>
        <location evidence="5">Cell membrane</location>
    </subcellularLocation>
    <subcellularLocation>
        <location evidence="5">Bacterial flagellum basal body</location>
    </subcellularLocation>
</comment>
<sequence>MKKQSWRIYVLGAGILFFLLLPISVGAEANVLDCLENEEECNEEDVNIDNEQPQPNENDEDTIMNNDNEFLVEDDADNSSMGWQIVRLIIGLALVLGLVYVVLKFLGKRNGFNQQPGLLRNVGGVSVGANKSVQIIRVGNKYYLIGVGDNVELLEEIDDPETIEQLINQSTEKDTDALSFFSREKNNNGKKSSGKSFDQLLTRELKSIRKNRQDLINKHKDDLNE</sequence>
<evidence type="ECO:0000313" key="7">
    <source>
        <dbReference type="Proteomes" id="UP001059773"/>
    </source>
</evidence>
<comment type="similarity">
    <text evidence="5">Belongs to the FliO/MopB family.</text>
</comment>
<dbReference type="RefSeq" id="WP_256706900.1">
    <property type="nucleotide sequence ID" value="NZ_CP101914.1"/>
</dbReference>